<dbReference type="Proteomes" id="UP000436088">
    <property type="component" value="Unassembled WGS sequence"/>
</dbReference>
<dbReference type="EMBL" id="VEPZ02001013">
    <property type="protein sequence ID" value="KAE8702094.1"/>
    <property type="molecule type" value="Genomic_DNA"/>
</dbReference>
<protein>
    <recommendedName>
        <fullName evidence="2">DUF4283 domain-containing protein</fullName>
    </recommendedName>
</protein>
<dbReference type="Gene3D" id="3.60.10.10">
    <property type="entry name" value="Endonuclease/exonuclease/phosphatase"/>
    <property type="match status" value="1"/>
</dbReference>
<evidence type="ECO:0000313" key="3">
    <source>
        <dbReference type="EMBL" id="KAE8702094.1"/>
    </source>
</evidence>
<dbReference type="InterPro" id="IPR025558">
    <property type="entry name" value="DUF4283"/>
</dbReference>
<organism evidence="3 4">
    <name type="scientific">Hibiscus syriacus</name>
    <name type="common">Rose of Sharon</name>
    <dbReference type="NCBI Taxonomy" id="106335"/>
    <lineage>
        <taxon>Eukaryota</taxon>
        <taxon>Viridiplantae</taxon>
        <taxon>Streptophyta</taxon>
        <taxon>Embryophyta</taxon>
        <taxon>Tracheophyta</taxon>
        <taxon>Spermatophyta</taxon>
        <taxon>Magnoliopsida</taxon>
        <taxon>eudicotyledons</taxon>
        <taxon>Gunneridae</taxon>
        <taxon>Pentapetalae</taxon>
        <taxon>rosids</taxon>
        <taxon>malvids</taxon>
        <taxon>Malvales</taxon>
        <taxon>Malvaceae</taxon>
        <taxon>Malvoideae</taxon>
        <taxon>Hibiscus</taxon>
    </lineage>
</organism>
<reference evidence="3" key="1">
    <citation type="submission" date="2019-09" db="EMBL/GenBank/DDBJ databases">
        <title>Draft genome information of white flower Hibiscus syriacus.</title>
        <authorList>
            <person name="Kim Y.-M."/>
        </authorList>
    </citation>
    <scope>NUCLEOTIDE SEQUENCE [LARGE SCALE GENOMIC DNA]</scope>
    <source>
        <strain evidence="3">YM2019G1</strain>
    </source>
</reference>
<dbReference type="InterPro" id="IPR040256">
    <property type="entry name" value="At4g02000-like"/>
</dbReference>
<feature type="domain" description="DUF4283" evidence="2">
    <location>
        <begin position="86"/>
        <end position="146"/>
    </location>
</feature>
<evidence type="ECO:0000259" key="2">
    <source>
        <dbReference type="Pfam" id="PF14111"/>
    </source>
</evidence>
<dbReference type="PANTHER" id="PTHR31286:SF99">
    <property type="entry name" value="DUF4283 DOMAIN-CONTAINING PROTEIN"/>
    <property type="match status" value="1"/>
</dbReference>
<sequence length="395" mass="45463">MQMEQPPVTMETKAANNMEVPGRGNKRIRAAAGEDTQEEIPQSRSWKDTVMESPLFAGMFRSSSRMEEENDDDIPTVEISADTKNEIRQPWRKALIIKGEFECIDLGNGFYAVKFQSMSDRLKVPTEGPWKIMDHYLTVQKWKLNFLEEKANVSYTAMWIHISGLPIEYFDEKILAEIGKLIGTTLYLLPMWNGGASNFNMSLEVHGKLSVRRNGWRGVGSTEFTTNCRDLIREENPVIISLLENKAKEGAGNSLQKKLRFENNFEVPASHRFKGKNALVAGDFNDFASLDEREGNNTDCIDRIIQFRERWDRCNLLDVGWTGNKFTWTRRIHGQVVLQERLDRALLNTDILIMFPNIHTTSLTRLHSDHNPILINTNMDYMVNKNKIRIRFEAA</sequence>
<dbReference type="InterPro" id="IPR036691">
    <property type="entry name" value="Endo/exonu/phosph_ase_sf"/>
</dbReference>
<proteinExistence type="predicted"/>
<dbReference type="AlphaFoldDB" id="A0A6A3AC50"/>
<accession>A0A6A3AC50</accession>
<evidence type="ECO:0000313" key="4">
    <source>
        <dbReference type="Proteomes" id="UP000436088"/>
    </source>
</evidence>
<gene>
    <name evidence="3" type="ORF">F3Y22_tig00110503pilonHSYRG00797</name>
</gene>
<comment type="caution">
    <text evidence="3">The sequence shown here is derived from an EMBL/GenBank/DDBJ whole genome shotgun (WGS) entry which is preliminary data.</text>
</comment>
<feature type="region of interest" description="Disordered" evidence="1">
    <location>
        <begin position="1"/>
        <end position="45"/>
    </location>
</feature>
<name>A0A6A3AC50_HIBSY</name>
<evidence type="ECO:0000256" key="1">
    <source>
        <dbReference type="SAM" id="MobiDB-lite"/>
    </source>
</evidence>
<dbReference type="SUPFAM" id="SSF56219">
    <property type="entry name" value="DNase I-like"/>
    <property type="match status" value="1"/>
</dbReference>
<dbReference type="Pfam" id="PF14111">
    <property type="entry name" value="DUF4283"/>
    <property type="match status" value="1"/>
</dbReference>
<keyword evidence="4" id="KW-1185">Reference proteome</keyword>
<dbReference type="PANTHER" id="PTHR31286">
    <property type="entry name" value="GLYCINE-RICH CELL WALL STRUCTURAL PROTEIN 1.8-LIKE"/>
    <property type="match status" value="1"/>
</dbReference>